<dbReference type="Pfam" id="PF00905">
    <property type="entry name" value="Transpeptidase"/>
    <property type="match status" value="1"/>
</dbReference>
<evidence type="ECO:0000256" key="17">
    <source>
        <dbReference type="ARBA" id="ARBA00049902"/>
    </source>
</evidence>
<keyword evidence="19" id="KW-1133">Transmembrane helix</keyword>
<comment type="catalytic activity">
    <reaction evidence="16">
        <text>Preferential cleavage: (Ac)2-L-Lys-D-Ala-|-D-Ala. Also transpeptidation of peptidyl-alanyl moieties that are N-acyl substituents of D-alanine.</text>
        <dbReference type="EC" id="3.4.16.4"/>
    </reaction>
</comment>
<dbReference type="InterPro" id="IPR050396">
    <property type="entry name" value="Glycosyltr_51/Transpeptidase"/>
</dbReference>
<keyword evidence="19" id="KW-0812">Transmembrane</keyword>
<dbReference type="STRING" id="156994.SAMN04488028_10556"/>
<dbReference type="Gene3D" id="3.40.710.10">
    <property type="entry name" value="DD-peptidase/beta-lactamase superfamily"/>
    <property type="match status" value="2"/>
</dbReference>
<sequence>MAKKKEVEGRTWGKKLIRFGVKLMVVGVSIFALFITSIYLGMWGALPNQKTLENISNSQSTIVYDKHEQIIGKFYLFDRTSISFDDLPEHLVQGLVATEDARFYSHSGIDYLSMGRVLVKTLILGDRSSGGGSTISQQLAKNLFPREKNGKLGLAIAKIKEAITAQRLEKIYSKEDIITLYLNTVSFPDNAYGIESAARKFYNKPVSALDLGESASLIGSLKATNTYNPRIHPEKSQSRRNVVLYQMVKYDYLTKERYDEIKETPTALQYTKVRTADATAPYFLEQVRLKAKKLLSKHVKGDESQYNLYTDGLRIYTTLDLGMQRKAEEALREHMPTLQRSFENNWGEMAPWKSDRNFINNLIIQSPVYKHLKVAGYTHQEILDSMSVKSDMPWFDWDHDEEALMNASTIDSLKHYAKLLNAGFLALEPTTGAIQVWIGGVNHNYYKYDHVNQSKRQVGSTFKPFVYAAALESGVDPCDHISGKTITYTNFENWTPSNGTDEYDDKYLSMQAALTRSINTVAVKMMEKAGVDRVMDLAKDAGIHSHLPRVPSLALGTAELSMTELAEAYCVFVNQGRGQEAYMIASIVDADGEDIYTREKPRPKEQVISEYTYQIMQELLQAVTEAGGTGSRLRWKYKLDNDIAGKTGTTQSNRDGWFVGLTPNLVTVSWVGADNPGLYFKDTRYGQGANSALPIFGLFYQKLNADQDYRSITQAQFATPDQEVMEDLDCVGVEEENFFQGLFTKDGKPKEKSYDQEEPSDDYDQEESKEEEDKGVFKKLKKLFKRNK</sequence>
<comment type="subcellular location">
    <subcellularLocation>
        <location evidence="1">Cell membrane</location>
    </subcellularLocation>
</comment>
<dbReference type="SUPFAM" id="SSF53955">
    <property type="entry name" value="Lysozyme-like"/>
    <property type="match status" value="1"/>
</dbReference>
<dbReference type="GO" id="GO:0008360">
    <property type="term" value="P:regulation of cell shape"/>
    <property type="evidence" value="ECO:0007669"/>
    <property type="project" value="UniProtKB-KW"/>
</dbReference>
<dbReference type="GO" id="GO:0008955">
    <property type="term" value="F:peptidoglycan glycosyltransferase activity"/>
    <property type="evidence" value="ECO:0007669"/>
    <property type="project" value="UniProtKB-EC"/>
</dbReference>
<evidence type="ECO:0000256" key="15">
    <source>
        <dbReference type="ARBA" id="ARBA00023316"/>
    </source>
</evidence>
<dbReference type="InterPro" id="IPR036950">
    <property type="entry name" value="PBP_transglycosylase"/>
</dbReference>
<evidence type="ECO:0000256" key="14">
    <source>
        <dbReference type="ARBA" id="ARBA00023268"/>
    </source>
</evidence>
<dbReference type="Gene3D" id="1.10.3810.10">
    <property type="entry name" value="Biosynthetic peptidoglycan transglycosylase-like"/>
    <property type="match status" value="1"/>
</dbReference>
<dbReference type="InterPro" id="IPR001264">
    <property type="entry name" value="Glyco_trans_51"/>
</dbReference>
<evidence type="ECO:0000259" key="21">
    <source>
        <dbReference type="Pfam" id="PF00912"/>
    </source>
</evidence>
<evidence type="ECO:0000256" key="7">
    <source>
        <dbReference type="ARBA" id="ARBA00022670"/>
    </source>
</evidence>
<dbReference type="Proteomes" id="UP000184474">
    <property type="component" value="Unassembled WGS sequence"/>
</dbReference>
<feature type="transmembrane region" description="Helical" evidence="19">
    <location>
        <begin position="21"/>
        <end position="46"/>
    </location>
</feature>
<feature type="region of interest" description="Disordered" evidence="18">
    <location>
        <begin position="743"/>
        <end position="773"/>
    </location>
</feature>
<evidence type="ECO:0000256" key="2">
    <source>
        <dbReference type="ARBA" id="ARBA00004752"/>
    </source>
</evidence>
<evidence type="ECO:0000313" key="23">
    <source>
        <dbReference type="Proteomes" id="UP000184474"/>
    </source>
</evidence>
<feature type="domain" description="Penicillin-binding protein transpeptidase" evidence="20">
    <location>
        <begin position="424"/>
        <end position="664"/>
    </location>
</feature>
<keyword evidence="15" id="KW-0961">Cell wall biogenesis/degradation</keyword>
<organism evidence="22 23">
    <name type="scientific">Reichenbachiella agariperforans</name>
    <dbReference type="NCBI Taxonomy" id="156994"/>
    <lineage>
        <taxon>Bacteria</taxon>
        <taxon>Pseudomonadati</taxon>
        <taxon>Bacteroidota</taxon>
        <taxon>Cytophagia</taxon>
        <taxon>Cytophagales</taxon>
        <taxon>Reichenbachiellaceae</taxon>
        <taxon>Reichenbachiella</taxon>
    </lineage>
</organism>
<keyword evidence="9" id="KW-0808">Transferase</keyword>
<dbReference type="Pfam" id="PF00912">
    <property type="entry name" value="Transgly"/>
    <property type="match status" value="1"/>
</dbReference>
<dbReference type="InterPro" id="IPR012338">
    <property type="entry name" value="Beta-lactam/transpept-like"/>
</dbReference>
<dbReference type="RefSeq" id="WP_073123088.1">
    <property type="nucleotide sequence ID" value="NZ_FRAA01000005.1"/>
</dbReference>
<dbReference type="GO" id="GO:0005886">
    <property type="term" value="C:plasma membrane"/>
    <property type="evidence" value="ECO:0007669"/>
    <property type="project" value="UniProtKB-SubCell"/>
</dbReference>
<dbReference type="PANTHER" id="PTHR32282">
    <property type="entry name" value="BINDING PROTEIN TRANSPEPTIDASE, PUTATIVE-RELATED"/>
    <property type="match status" value="1"/>
</dbReference>
<dbReference type="SUPFAM" id="SSF56601">
    <property type="entry name" value="beta-lactamase/transpeptidase-like"/>
    <property type="match status" value="1"/>
</dbReference>
<evidence type="ECO:0000256" key="10">
    <source>
        <dbReference type="ARBA" id="ARBA00022801"/>
    </source>
</evidence>
<evidence type="ECO:0000256" key="19">
    <source>
        <dbReference type="SAM" id="Phobius"/>
    </source>
</evidence>
<feature type="compositionally biased region" description="Acidic residues" evidence="18">
    <location>
        <begin position="756"/>
        <end position="770"/>
    </location>
</feature>
<dbReference type="GO" id="GO:0008658">
    <property type="term" value="F:penicillin binding"/>
    <property type="evidence" value="ECO:0007669"/>
    <property type="project" value="InterPro"/>
</dbReference>
<keyword evidence="6" id="KW-0121">Carboxypeptidase</keyword>
<protein>
    <submittedName>
        <fullName evidence="22">Penicillin-binding protein 1A</fullName>
    </submittedName>
</protein>
<dbReference type="InterPro" id="IPR001460">
    <property type="entry name" value="PCN-bd_Tpept"/>
</dbReference>
<keyword evidence="11" id="KW-0133">Cell shape</keyword>
<dbReference type="GO" id="GO:0009002">
    <property type="term" value="F:serine-type D-Ala-D-Ala carboxypeptidase activity"/>
    <property type="evidence" value="ECO:0007669"/>
    <property type="project" value="UniProtKB-EC"/>
</dbReference>
<reference evidence="23" key="1">
    <citation type="submission" date="2016-11" db="EMBL/GenBank/DDBJ databases">
        <authorList>
            <person name="Varghese N."/>
            <person name="Submissions S."/>
        </authorList>
    </citation>
    <scope>NUCLEOTIDE SEQUENCE [LARGE SCALE GENOMIC DNA]</scope>
    <source>
        <strain evidence="23">DSM 26134</strain>
    </source>
</reference>
<feature type="compositionally biased region" description="Basic and acidic residues" evidence="18">
    <location>
        <begin position="745"/>
        <end position="755"/>
    </location>
</feature>
<comment type="similarity">
    <text evidence="4">In the N-terminal section; belongs to the glycosyltransferase 51 family.</text>
</comment>
<evidence type="ECO:0000256" key="4">
    <source>
        <dbReference type="ARBA" id="ARBA00007739"/>
    </source>
</evidence>
<accession>A0A1M6SKL5</accession>
<evidence type="ECO:0000256" key="13">
    <source>
        <dbReference type="ARBA" id="ARBA00023136"/>
    </source>
</evidence>
<evidence type="ECO:0000256" key="18">
    <source>
        <dbReference type="SAM" id="MobiDB-lite"/>
    </source>
</evidence>
<comment type="pathway">
    <text evidence="2">Cell wall biogenesis; peptidoglycan biosynthesis.</text>
</comment>
<keyword evidence="14" id="KW-0511">Multifunctional enzyme</keyword>
<keyword evidence="23" id="KW-1185">Reference proteome</keyword>
<evidence type="ECO:0000256" key="16">
    <source>
        <dbReference type="ARBA" id="ARBA00034000"/>
    </source>
</evidence>
<keyword evidence="8" id="KW-0328">Glycosyltransferase</keyword>
<evidence type="ECO:0000256" key="12">
    <source>
        <dbReference type="ARBA" id="ARBA00022984"/>
    </source>
</evidence>
<keyword evidence="5" id="KW-1003">Cell membrane</keyword>
<evidence type="ECO:0000256" key="11">
    <source>
        <dbReference type="ARBA" id="ARBA00022960"/>
    </source>
</evidence>
<dbReference type="EMBL" id="FRAA01000005">
    <property type="protein sequence ID" value="SHK45324.1"/>
    <property type="molecule type" value="Genomic_DNA"/>
</dbReference>
<keyword evidence="12" id="KW-0573">Peptidoglycan synthesis</keyword>
<evidence type="ECO:0000256" key="6">
    <source>
        <dbReference type="ARBA" id="ARBA00022645"/>
    </source>
</evidence>
<dbReference type="GO" id="GO:0071555">
    <property type="term" value="P:cell wall organization"/>
    <property type="evidence" value="ECO:0007669"/>
    <property type="project" value="UniProtKB-KW"/>
</dbReference>
<dbReference type="GO" id="GO:0006508">
    <property type="term" value="P:proteolysis"/>
    <property type="evidence" value="ECO:0007669"/>
    <property type="project" value="UniProtKB-KW"/>
</dbReference>
<evidence type="ECO:0000256" key="1">
    <source>
        <dbReference type="ARBA" id="ARBA00004236"/>
    </source>
</evidence>
<evidence type="ECO:0000256" key="5">
    <source>
        <dbReference type="ARBA" id="ARBA00022475"/>
    </source>
</evidence>
<proteinExistence type="inferred from homology"/>
<dbReference type="InterPro" id="IPR023346">
    <property type="entry name" value="Lysozyme-like_dom_sf"/>
</dbReference>
<keyword evidence="13 19" id="KW-0472">Membrane</keyword>
<evidence type="ECO:0000313" key="22">
    <source>
        <dbReference type="EMBL" id="SHK45324.1"/>
    </source>
</evidence>
<keyword evidence="10" id="KW-0378">Hydrolase</keyword>
<dbReference type="PANTHER" id="PTHR32282:SF11">
    <property type="entry name" value="PENICILLIN-BINDING PROTEIN 1B"/>
    <property type="match status" value="1"/>
</dbReference>
<evidence type="ECO:0000259" key="20">
    <source>
        <dbReference type="Pfam" id="PF00905"/>
    </source>
</evidence>
<name>A0A1M6SKL5_REIAG</name>
<evidence type="ECO:0000256" key="9">
    <source>
        <dbReference type="ARBA" id="ARBA00022679"/>
    </source>
</evidence>
<dbReference type="GO" id="GO:0009252">
    <property type="term" value="P:peptidoglycan biosynthetic process"/>
    <property type="evidence" value="ECO:0007669"/>
    <property type="project" value="UniProtKB-KW"/>
</dbReference>
<evidence type="ECO:0000256" key="8">
    <source>
        <dbReference type="ARBA" id="ARBA00022676"/>
    </source>
</evidence>
<gene>
    <name evidence="22" type="ORF">SAMN04488028_10556</name>
</gene>
<dbReference type="GO" id="GO:0030288">
    <property type="term" value="C:outer membrane-bounded periplasmic space"/>
    <property type="evidence" value="ECO:0007669"/>
    <property type="project" value="TreeGrafter"/>
</dbReference>
<evidence type="ECO:0000256" key="3">
    <source>
        <dbReference type="ARBA" id="ARBA00007090"/>
    </source>
</evidence>
<dbReference type="AlphaFoldDB" id="A0A1M6SKL5"/>
<keyword evidence="7" id="KW-0645">Protease</keyword>
<comment type="similarity">
    <text evidence="3">In the C-terminal section; belongs to the transpeptidase family.</text>
</comment>
<feature type="domain" description="Glycosyl transferase family 51" evidence="21">
    <location>
        <begin position="71"/>
        <end position="247"/>
    </location>
</feature>
<comment type="catalytic activity">
    <reaction evidence="17">
        <text>[GlcNAc-(1-&gt;4)-Mur2Ac(oyl-L-Ala-gamma-D-Glu-L-Lys-D-Ala-D-Ala)](n)-di-trans,octa-cis-undecaprenyl diphosphate + beta-D-GlcNAc-(1-&gt;4)-Mur2Ac(oyl-L-Ala-gamma-D-Glu-L-Lys-D-Ala-D-Ala)-di-trans,octa-cis-undecaprenyl diphosphate = [GlcNAc-(1-&gt;4)-Mur2Ac(oyl-L-Ala-gamma-D-Glu-L-Lys-D-Ala-D-Ala)](n+1)-di-trans,octa-cis-undecaprenyl diphosphate + di-trans,octa-cis-undecaprenyl diphosphate + H(+)</text>
        <dbReference type="Rhea" id="RHEA:23708"/>
        <dbReference type="Rhea" id="RHEA-COMP:9602"/>
        <dbReference type="Rhea" id="RHEA-COMP:9603"/>
        <dbReference type="ChEBI" id="CHEBI:15378"/>
        <dbReference type="ChEBI" id="CHEBI:58405"/>
        <dbReference type="ChEBI" id="CHEBI:60033"/>
        <dbReference type="ChEBI" id="CHEBI:78435"/>
        <dbReference type="EC" id="2.4.99.28"/>
    </reaction>
</comment>